<dbReference type="GO" id="GO:0016020">
    <property type="term" value="C:membrane"/>
    <property type="evidence" value="ECO:0007669"/>
    <property type="project" value="InterPro"/>
</dbReference>
<evidence type="ECO:0000313" key="4">
    <source>
        <dbReference type="Proteomes" id="UP000002588"/>
    </source>
</evidence>
<dbReference type="GO" id="GO:0006508">
    <property type="term" value="P:proteolysis"/>
    <property type="evidence" value="ECO:0007669"/>
    <property type="project" value="InterPro"/>
</dbReference>
<keyword evidence="4" id="KW-1185">Reference proteome</keyword>
<dbReference type="GO" id="GO:0005524">
    <property type="term" value="F:ATP binding"/>
    <property type="evidence" value="ECO:0007669"/>
    <property type="project" value="InterPro"/>
</dbReference>
<evidence type="ECO:0000259" key="2">
    <source>
        <dbReference type="PROSITE" id="PS50990"/>
    </source>
</evidence>
<dbReference type="PROSITE" id="PS50990">
    <property type="entry name" value="PEPTIDASE_C39"/>
    <property type="match status" value="1"/>
</dbReference>
<dbReference type="InterPro" id="IPR005074">
    <property type="entry name" value="Peptidase_C39"/>
</dbReference>
<dbReference type="eggNOG" id="COG3271">
    <property type="taxonomic scope" value="Bacteria"/>
</dbReference>
<dbReference type="KEGG" id="azo:azo3028"/>
<dbReference type="RefSeq" id="WP_011766753.1">
    <property type="nucleotide sequence ID" value="NC_008702.1"/>
</dbReference>
<dbReference type="STRING" id="62928.azo3028"/>
<dbReference type="CDD" id="cd02423">
    <property type="entry name" value="Peptidase_C39G"/>
    <property type="match status" value="1"/>
</dbReference>
<feature type="chain" id="PRO_5002635391" evidence="1">
    <location>
        <begin position="30"/>
        <end position="235"/>
    </location>
</feature>
<evidence type="ECO:0000256" key="1">
    <source>
        <dbReference type="SAM" id="SignalP"/>
    </source>
</evidence>
<sequence length="235" mass="25719">MAQTRPAQWGRLRRVAAALACAGAATALAADLRMVAPLGGSLSVPTVSLREARFVTTLRQQYDFSCGSAAVATLLTHHYGHPVNEAQVFQVMYASGDQAKIRREGFSMLDMKRYLDQLGFITEGVEATLDQLAAVGVPAIALIQEHGYAHFVVVKGLRNASVLLGDPAMGTRVVSRTDFERNWRSGILLVVNNNVDRARFNQEVDWRVRPRAPLARGLDNNTADVQLLQRAPSDH</sequence>
<name>A1K9Y9_AZOSB</name>
<dbReference type="Pfam" id="PF03412">
    <property type="entry name" value="Peptidase_C39"/>
    <property type="match status" value="1"/>
</dbReference>
<keyword evidence="1" id="KW-0732">Signal</keyword>
<feature type="signal peptide" evidence="1">
    <location>
        <begin position="1"/>
        <end position="29"/>
    </location>
</feature>
<gene>
    <name evidence="3" type="ordered locus">azo3028</name>
</gene>
<dbReference type="HOGENOM" id="CLU_092029_0_0_4"/>
<dbReference type="Proteomes" id="UP000002588">
    <property type="component" value="Chromosome"/>
</dbReference>
<evidence type="ECO:0000313" key="3">
    <source>
        <dbReference type="EMBL" id="CAL95644.1"/>
    </source>
</evidence>
<accession>A1K9Y9</accession>
<organism evidence="3 4">
    <name type="scientific">Azoarcus sp. (strain BH72)</name>
    <dbReference type="NCBI Taxonomy" id="418699"/>
    <lineage>
        <taxon>Bacteria</taxon>
        <taxon>Pseudomonadati</taxon>
        <taxon>Pseudomonadota</taxon>
        <taxon>Betaproteobacteria</taxon>
        <taxon>Rhodocyclales</taxon>
        <taxon>Zoogloeaceae</taxon>
        <taxon>Azoarcus</taxon>
    </lineage>
</organism>
<protein>
    <submittedName>
        <fullName evidence="3">Conserved hypothetical peptidase</fullName>
    </submittedName>
</protein>
<dbReference type="GO" id="GO:0008233">
    <property type="term" value="F:peptidase activity"/>
    <property type="evidence" value="ECO:0007669"/>
    <property type="project" value="InterPro"/>
</dbReference>
<proteinExistence type="predicted"/>
<feature type="domain" description="Peptidase C39" evidence="2">
    <location>
        <begin position="60"/>
        <end position="190"/>
    </location>
</feature>
<dbReference type="AlphaFoldDB" id="A1K9Y9"/>
<dbReference type="EMBL" id="AM406670">
    <property type="protein sequence ID" value="CAL95644.1"/>
    <property type="molecule type" value="Genomic_DNA"/>
</dbReference>
<reference evidence="3 4" key="1">
    <citation type="journal article" date="2006" name="Nat. Biotechnol.">
        <title>Complete genome of the mutualistic, N2-fixing grass endophyte Azoarcus sp. strain BH72.</title>
        <authorList>
            <person name="Krause A."/>
            <person name="Ramakumar A."/>
            <person name="Bartels D."/>
            <person name="Battistoni F."/>
            <person name="Bekel T."/>
            <person name="Boch J."/>
            <person name="Boehm M."/>
            <person name="Friedrich F."/>
            <person name="Hurek T."/>
            <person name="Krause L."/>
            <person name="Linke B."/>
            <person name="McHardy A.C."/>
            <person name="Sarkar A."/>
            <person name="Schneiker S."/>
            <person name="Syed A.A."/>
            <person name="Thauer R."/>
            <person name="Vorhoelter F.-J."/>
            <person name="Weidner S."/>
            <person name="Puehler A."/>
            <person name="Reinhold-Hurek B."/>
            <person name="Kaiser O."/>
            <person name="Goesmann A."/>
        </authorList>
    </citation>
    <scope>NUCLEOTIDE SEQUENCE [LARGE SCALE GENOMIC DNA]</scope>
    <source>
        <strain evidence="3 4">BH72</strain>
    </source>
</reference>
<dbReference type="Gene3D" id="3.90.70.10">
    <property type="entry name" value="Cysteine proteinases"/>
    <property type="match status" value="1"/>
</dbReference>